<dbReference type="InterPro" id="IPR000557">
    <property type="entry name" value="Calponin_repeat"/>
</dbReference>
<dbReference type="SMART" id="SM00033">
    <property type="entry name" value="CH"/>
    <property type="match status" value="1"/>
</dbReference>
<dbReference type="InterPro" id="IPR050606">
    <property type="entry name" value="Calponin-like"/>
</dbReference>
<evidence type="ECO:0000259" key="2">
    <source>
        <dbReference type="PROSITE" id="PS50021"/>
    </source>
</evidence>
<protein>
    <submittedName>
        <fullName evidence="3">Calponin-3-like</fullName>
    </submittedName>
</protein>
<sequence>MANQGPSYGFSREVKMKMAAKYDEYVEEDLREWIAASSGQPAMRDQSFQNWLKDGRVLCYLVETLQPGILKKGMPHESMLNPFRCMENISTFLDAIKVLGVPEPSLCTTADLYDGSGMPQVQTCLLALVDHAMSRGLTDTDIGLHVSEKQKRNWSKEQLRAGESIIGLQAGTNKCASRAGMTAYGASRPIFDKKYTSNQNHTK</sequence>
<dbReference type="GO" id="GO:0051015">
    <property type="term" value="F:actin filament binding"/>
    <property type="evidence" value="ECO:0007669"/>
    <property type="project" value="TreeGrafter"/>
</dbReference>
<feature type="domain" description="Calponin-homology (CH)" evidence="2">
    <location>
        <begin position="24"/>
        <end position="133"/>
    </location>
</feature>
<dbReference type="Gene3D" id="1.10.418.10">
    <property type="entry name" value="Calponin-like domain"/>
    <property type="match status" value="1"/>
</dbReference>
<dbReference type="AlphaFoldDB" id="A0A6F9DA75"/>
<dbReference type="EMBL" id="LR784048">
    <property type="protein sequence ID" value="CAB3232123.1"/>
    <property type="molecule type" value="mRNA"/>
</dbReference>
<dbReference type="PANTHER" id="PTHR47385">
    <property type="entry name" value="CALPONIN"/>
    <property type="match status" value="1"/>
</dbReference>
<proteinExistence type="evidence at transcript level"/>
<comment type="similarity">
    <text evidence="1">Belongs to the calponin family.</text>
</comment>
<evidence type="ECO:0000256" key="1">
    <source>
        <dbReference type="ARBA" id="ARBA00009631"/>
    </source>
</evidence>
<gene>
    <name evidence="3" type="primary">Cnn3</name>
</gene>
<dbReference type="PRINTS" id="PR00888">
    <property type="entry name" value="SM22CALPONIN"/>
</dbReference>
<dbReference type="Pfam" id="PF00402">
    <property type="entry name" value="Calponin"/>
    <property type="match status" value="1"/>
</dbReference>
<dbReference type="SUPFAM" id="SSF47576">
    <property type="entry name" value="Calponin-homology domain, CH-domain"/>
    <property type="match status" value="1"/>
</dbReference>
<evidence type="ECO:0000313" key="3">
    <source>
        <dbReference type="EMBL" id="CAB3232123.1"/>
    </source>
</evidence>
<dbReference type="GO" id="GO:0007015">
    <property type="term" value="P:actin filament organization"/>
    <property type="evidence" value="ECO:0007669"/>
    <property type="project" value="TreeGrafter"/>
</dbReference>
<name>A0A6F9DA75_9ASCI</name>
<dbReference type="PROSITE" id="PS51122">
    <property type="entry name" value="CALPONIN_2"/>
    <property type="match status" value="1"/>
</dbReference>
<accession>A0A6F9DA75</accession>
<dbReference type="InterPro" id="IPR001715">
    <property type="entry name" value="CH_dom"/>
</dbReference>
<dbReference type="InterPro" id="IPR036872">
    <property type="entry name" value="CH_dom_sf"/>
</dbReference>
<reference evidence="3" key="1">
    <citation type="submission" date="2020-04" db="EMBL/GenBank/DDBJ databases">
        <authorList>
            <person name="Neveu A P."/>
        </authorList>
    </citation>
    <scope>NUCLEOTIDE SEQUENCE</scope>
    <source>
        <tissue evidence="3">Whole embryo</tissue>
    </source>
</reference>
<dbReference type="InterPro" id="IPR003096">
    <property type="entry name" value="SM22_calponin"/>
</dbReference>
<dbReference type="Pfam" id="PF00307">
    <property type="entry name" value="CH"/>
    <property type="match status" value="1"/>
</dbReference>
<dbReference type="PROSITE" id="PS50021">
    <property type="entry name" value="CH"/>
    <property type="match status" value="1"/>
</dbReference>
<dbReference type="PANTHER" id="PTHR47385:SF25">
    <property type="entry name" value="CALPONIN"/>
    <property type="match status" value="1"/>
</dbReference>
<dbReference type="GO" id="GO:0015629">
    <property type="term" value="C:actin cytoskeleton"/>
    <property type="evidence" value="ECO:0007669"/>
    <property type="project" value="TreeGrafter"/>
</dbReference>
<organism evidence="3">
    <name type="scientific">Phallusia mammillata</name>
    <dbReference type="NCBI Taxonomy" id="59560"/>
    <lineage>
        <taxon>Eukaryota</taxon>
        <taxon>Metazoa</taxon>
        <taxon>Chordata</taxon>
        <taxon>Tunicata</taxon>
        <taxon>Ascidiacea</taxon>
        <taxon>Phlebobranchia</taxon>
        <taxon>Ascidiidae</taxon>
        <taxon>Phallusia</taxon>
    </lineage>
</organism>